<keyword evidence="2 3" id="KW-0472">Membrane</keyword>
<evidence type="ECO:0000256" key="1">
    <source>
        <dbReference type="ARBA" id="ARBA00010692"/>
    </source>
</evidence>
<keyword evidence="3" id="KW-0812">Transmembrane</keyword>
<feature type="transmembrane region" description="Helical" evidence="3">
    <location>
        <begin position="147"/>
        <end position="166"/>
    </location>
</feature>
<reference evidence="4" key="1">
    <citation type="journal article" date="2023" name="Int. J. Syst. Evol. Microbiol.">
        <title>&lt;i&gt;Holtiella tumoricola&lt;/i&gt; gen. nov. sp. nov., isolated from a human clinical sample.</title>
        <authorList>
            <person name="Allen-Vercoe E."/>
            <person name="Daigneault M.C."/>
            <person name="Vancuren S.J."/>
            <person name="Cochrane K."/>
            <person name="O'Neal L.L."/>
            <person name="Sankaranarayanan K."/>
            <person name="Lawson P.A."/>
        </authorList>
    </citation>
    <scope>NUCLEOTIDE SEQUENCE</scope>
    <source>
        <strain evidence="4">CC70A</strain>
    </source>
</reference>
<dbReference type="PANTHER" id="PTHR34295:SF1">
    <property type="entry name" value="BIOTIN TRANSPORTER BIOY"/>
    <property type="match status" value="1"/>
</dbReference>
<evidence type="ECO:0000256" key="2">
    <source>
        <dbReference type="PIRNR" id="PIRNR016661"/>
    </source>
</evidence>
<comment type="caution">
    <text evidence="4">The sequence shown here is derived from an EMBL/GenBank/DDBJ whole genome shotgun (WGS) entry which is preliminary data.</text>
</comment>
<comment type="similarity">
    <text evidence="1 2">Belongs to the BioY family.</text>
</comment>
<dbReference type="RefSeq" id="WP_271010858.1">
    <property type="nucleotide sequence ID" value="NZ_JAQIFT010000008.1"/>
</dbReference>
<accession>A0AA42DJG6</accession>
<dbReference type="GO" id="GO:0015225">
    <property type="term" value="F:biotin transmembrane transporter activity"/>
    <property type="evidence" value="ECO:0007669"/>
    <property type="project" value="UniProtKB-UniRule"/>
</dbReference>
<proteinExistence type="inferred from homology"/>
<feature type="transmembrane region" description="Helical" evidence="3">
    <location>
        <begin position="111"/>
        <end position="127"/>
    </location>
</feature>
<protein>
    <recommendedName>
        <fullName evidence="2">Biotin transporter</fullName>
    </recommendedName>
</protein>
<comment type="subcellular location">
    <subcellularLocation>
        <location evidence="2">Cell membrane</location>
        <topology evidence="2">Multi-pass membrane protein</topology>
    </subcellularLocation>
</comment>
<organism evidence="4 5">
    <name type="scientific">Holtiella tumoricola</name>
    <dbReference type="NCBI Taxonomy" id="3018743"/>
    <lineage>
        <taxon>Bacteria</taxon>
        <taxon>Bacillati</taxon>
        <taxon>Bacillota</taxon>
        <taxon>Clostridia</taxon>
        <taxon>Lachnospirales</taxon>
        <taxon>Cellulosilyticaceae</taxon>
        <taxon>Holtiella</taxon>
    </lineage>
</organism>
<feature type="transmembrane region" description="Helical" evidence="3">
    <location>
        <begin position="56"/>
        <end position="73"/>
    </location>
</feature>
<dbReference type="Pfam" id="PF02632">
    <property type="entry name" value="BioY"/>
    <property type="match status" value="1"/>
</dbReference>
<gene>
    <name evidence="4" type="ORF">PBV87_01200</name>
</gene>
<evidence type="ECO:0000313" key="5">
    <source>
        <dbReference type="Proteomes" id="UP001169242"/>
    </source>
</evidence>
<name>A0AA42DJG6_9FIRM</name>
<feature type="transmembrane region" description="Helical" evidence="3">
    <location>
        <begin position="34"/>
        <end position="49"/>
    </location>
</feature>
<dbReference type="Gene3D" id="1.10.1760.20">
    <property type="match status" value="1"/>
</dbReference>
<dbReference type="Proteomes" id="UP001169242">
    <property type="component" value="Unassembled WGS sequence"/>
</dbReference>
<dbReference type="GO" id="GO:0005886">
    <property type="term" value="C:plasma membrane"/>
    <property type="evidence" value="ECO:0007669"/>
    <property type="project" value="UniProtKB-SubCell"/>
</dbReference>
<dbReference type="InterPro" id="IPR003784">
    <property type="entry name" value="BioY"/>
</dbReference>
<evidence type="ECO:0000256" key="3">
    <source>
        <dbReference type="SAM" id="Phobius"/>
    </source>
</evidence>
<feature type="transmembrane region" description="Helical" evidence="3">
    <location>
        <begin position="79"/>
        <end position="99"/>
    </location>
</feature>
<keyword evidence="5" id="KW-1185">Reference proteome</keyword>
<keyword evidence="2" id="KW-0813">Transport</keyword>
<dbReference type="PANTHER" id="PTHR34295">
    <property type="entry name" value="BIOTIN TRANSPORTER BIOY"/>
    <property type="match status" value="1"/>
</dbReference>
<evidence type="ECO:0000313" key="4">
    <source>
        <dbReference type="EMBL" id="MDA3730131.1"/>
    </source>
</evidence>
<dbReference type="EMBL" id="JAQIFT010000008">
    <property type="protein sequence ID" value="MDA3730131.1"/>
    <property type="molecule type" value="Genomic_DNA"/>
</dbReference>
<keyword evidence="3" id="KW-1133">Transmembrane helix</keyword>
<dbReference type="PIRSF" id="PIRSF016661">
    <property type="entry name" value="BioY"/>
    <property type="match status" value="1"/>
</dbReference>
<keyword evidence="2" id="KW-1003">Cell membrane</keyword>
<sequence>MKGKITTKEMTLVGLSAALMGVFSQLAIPFPTVPLTLQVFGAVLLAVILEAKISTLAMIVYTLIGAIGIPVFANFSRGFSVIVGPTGGYITGFIVLAFIIGKAAEQKNKKILILGAYIGLIMNYFIGTLQLKGVLNLSFQEAMVVGVYPYIIKDLILTGVAVGVGLQMKKQLRGILNESIKA</sequence>
<dbReference type="AlphaFoldDB" id="A0AA42DJG6"/>